<reference evidence="9" key="1">
    <citation type="submission" date="2016-10" db="EMBL/GenBank/DDBJ databases">
        <authorList>
            <person name="Varghese N."/>
            <person name="Submissions S."/>
        </authorList>
    </citation>
    <scope>NUCLEOTIDE SEQUENCE [LARGE SCALE GENOMIC DNA]</scope>
    <source>
        <strain evidence="9">DSM 26348</strain>
    </source>
</reference>
<dbReference type="InterPro" id="IPR017867">
    <property type="entry name" value="Tyr_phospatase_low_mol_wt"/>
</dbReference>
<dbReference type="EMBL" id="FOQD01000005">
    <property type="protein sequence ID" value="SFI07757.1"/>
    <property type="molecule type" value="Genomic_DNA"/>
</dbReference>
<evidence type="ECO:0000256" key="5">
    <source>
        <dbReference type="ARBA" id="ARBA00051722"/>
    </source>
</evidence>
<comment type="similarity">
    <text evidence="1">Belongs to the low molecular weight phosphotyrosine protein phosphatase family.</text>
</comment>
<keyword evidence="3" id="KW-0378">Hydrolase</keyword>
<dbReference type="GO" id="GO:0003725">
    <property type="term" value="F:double-stranded RNA binding"/>
    <property type="evidence" value="ECO:0007669"/>
    <property type="project" value="InterPro"/>
</dbReference>
<dbReference type="EC" id="3.1.3.48" evidence="2"/>
<name>A0A1I3F950_9PLAN</name>
<evidence type="ECO:0000313" key="9">
    <source>
        <dbReference type="Proteomes" id="UP000199518"/>
    </source>
</evidence>
<protein>
    <recommendedName>
        <fullName evidence="2">protein-tyrosine-phosphatase</fullName>
        <ecNumber evidence="2">3.1.3.48</ecNumber>
    </recommendedName>
</protein>
<dbReference type="Gene3D" id="3.40.50.2300">
    <property type="match status" value="1"/>
</dbReference>
<dbReference type="SUPFAM" id="SSF52788">
    <property type="entry name" value="Phosphotyrosine protein phosphatases I"/>
    <property type="match status" value="1"/>
</dbReference>
<organism evidence="8 9">
    <name type="scientific">Planctomicrobium piriforme</name>
    <dbReference type="NCBI Taxonomy" id="1576369"/>
    <lineage>
        <taxon>Bacteria</taxon>
        <taxon>Pseudomonadati</taxon>
        <taxon>Planctomycetota</taxon>
        <taxon>Planctomycetia</taxon>
        <taxon>Planctomycetales</taxon>
        <taxon>Planctomycetaceae</taxon>
        <taxon>Planctomicrobium</taxon>
    </lineage>
</organism>
<feature type="domain" description="YrdC-like" evidence="7">
    <location>
        <begin position="14"/>
        <end position="205"/>
    </location>
</feature>
<dbReference type="RefSeq" id="WP_092049047.1">
    <property type="nucleotide sequence ID" value="NZ_FOQD01000005.1"/>
</dbReference>
<dbReference type="SUPFAM" id="SSF55821">
    <property type="entry name" value="YrdC/RibB"/>
    <property type="match status" value="1"/>
</dbReference>
<dbReference type="InterPro" id="IPR006070">
    <property type="entry name" value="Sua5-like_dom"/>
</dbReference>
<dbReference type="GO" id="GO:0004725">
    <property type="term" value="F:protein tyrosine phosphatase activity"/>
    <property type="evidence" value="ECO:0007669"/>
    <property type="project" value="UniProtKB-EC"/>
</dbReference>
<dbReference type="AlphaFoldDB" id="A0A1I3F950"/>
<keyword evidence="4" id="KW-0904">Protein phosphatase</keyword>
<dbReference type="InterPro" id="IPR017945">
    <property type="entry name" value="DHBP_synth_RibB-like_a/b_dom"/>
</dbReference>
<dbReference type="PROSITE" id="PS51163">
    <property type="entry name" value="YRDC"/>
    <property type="match status" value="1"/>
</dbReference>
<evidence type="ECO:0000313" key="8">
    <source>
        <dbReference type="EMBL" id="SFI07757.1"/>
    </source>
</evidence>
<accession>A0A1I3F950</accession>
<dbReference type="Gene3D" id="3.90.870.10">
    <property type="entry name" value="DHBP synthase"/>
    <property type="match status" value="1"/>
</dbReference>
<dbReference type="Proteomes" id="UP000199518">
    <property type="component" value="Unassembled WGS sequence"/>
</dbReference>
<dbReference type="PANTHER" id="PTHR11717:SF31">
    <property type="entry name" value="LOW MOLECULAR WEIGHT PROTEIN-TYROSINE-PHOSPHATASE ETP-RELATED"/>
    <property type="match status" value="1"/>
</dbReference>
<dbReference type="Pfam" id="PF01451">
    <property type="entry name" value="LMWPc"/>
    <property type="match status" value="1"/>
</dbReference>
<dbReference type="InterPro" id="IPR023485">
    <property type="entry name" value="Ptyr_pPase"/>
</dbReference>
<gene>
    <name evidence="8" type="ORF">SAMN05421753_105136</name>
</gene>
<proteinExistence type="inferred from homology"/>
<evidence type="ECO:0000256" key="1">
    <source>
        <dbReference type="ARBA" id="ARBA00011063"/>
    </source>
</evidence>
<evidence type="ECO:0000256" key="4">
    <source>
        <dbReference type="ARBA" id="ARBA00022912"/>
    </source>
</evidence>
<evidence type="ECO:0000256" key="3">
    <source>
        <dbReference type="ARBA" id="ARBA00022801"/>
    </source>
</evidence>
<dbReference type="PANTHER" id="PTHR11717">
    <property type="entry name" value="LOW MOLECULAR WEIGHT PROTEIN TYROSINE PHOSPHATASE"/>
    <property type="match status" value="1"/>
</dbReference>
<dbReference type="STRING" id="1576369.SAMN05421753_105136"/>
<evidence type="ECO:0000256" key="2">
    <source>
        <dbReference type="ARBA" id="ARBA00013064"/>
    </source>
</evidence>
<comment type="catalytic activity">
    <reaction evidence="5">
        <text>O-phospho-L-tyrosyl-[protein] + H2O = L-tyrosyl-[protein] + phosphate</text>
        <dbReference type="Rhea" id="RHEA:10684"/>
        <dbReference type="Rhea" id="RHEA-COMP:10136"/>
        <dbReference type="Rhea" id="RHEA-COMP:20101"/>
        <dbReference type="ChEBI" id="CHEBI:15377"/>
        <dbReference type="ChEBI" id="CHEBI:43474"/>
        <dbReference type="ChEBI" id="CHEBI:46858"/>
        <dbReference type="ChEBI" id="CHEBI:61978"/>
        <dbReference type="EC" id="3.1.3.48"/>
    </reaction>
</comment>
<dbReference type="PRINTS" id="PR00719">
    <property type="entry name" value="LMWPTPASE"/>
</dbReference>
<dbReference type="OrthoDB" id="9784339at2"/>
<feature type="active site" description="Nucleophile" evidence="6">
    <location>
        <position position="222"/>
    </location>
</feature>
<evidence type="ECO:0000256" key="6">
    <source>
        <dbReference type="PIRSR" id="PIRSR617867-1"/>
    </source>
</evidence>
<feature type="active site" description="Proton donor" evidence="6">
    <location>
        <position position="339"/>
    </location>
</feature>
<dbReference type="InterPro" id="IPR050438">
    <property type="entry name" value="LMW_PTPase"/>
</dbReference>
<feature type="active site" evidence="6">
    <location>
        <position position="228"/>
    </location>
</feature>
<dbReference type="CDD" id="cd16344">
    <property type="entry name" value="LMWPAP"/>
    <property type="match status" value="1"/>
</dbReference>
<evidence type="ECO:0000259" key="7">
    <source>
        <dbReference type="PROSITE" id="PS51163"/>
    </source>
</evidence>
<dbReference type="SMART" id="SM00226">
    <property type="entry name" value="LMWPc"/>
    <property type="match status" value="1"/>
</dbReference>
<sequence>MPREIFLDQIADTQEAVQAVVAELEAGELVCLPDDCGWNLLGLATHDSSATLLQRSAAQGDATPTQQQSAVSIPHPSVVNDYVTDASKLFSKLSVRCWPGPVVLRGGAAQTEGLARQWPKASQTWGLTERGRAFYCPADSFSQEVLRAVSAPALSLIGQPAERDENIQGREISLIVRSATPRFSSPPTVVAVNGQQFQVERPGVVSERMLERLAGEVYLFVCTGNTCRSPMAEALFRKMLADRLRCREDELMDHGYVVLSAGLAAYKGAAASPEAVDLLRRDNVDLSSHESQPVTEELLFHCDHIFTMTRSHRDALLSAYPELADQVKLLSPQNHDVPDPIGAGMDEYIRCRDSIARHLQRLLDDIDAQDQ</sequence>
<keyword evidence="9" id="KW-1185">Reference proteome</keyword>
<dbReference type="InterPro" id="IPR036196">
    <property type="entry name" value="Ptyr_pPase_sf"/>
</dbReference>